<evidence type="ECO:0000259" key="18">
    <source>
        <dbReference type="PROSITE" id="PS50215"/>
    </source>
</evidence>
<evidence type="ECO:0000256" key="8">
    <source>
        <dbReference type="ARBA" id="ARBA00022833"/>
    </source>
</evidence>
<feature type="binding site" evidence="13">
    <location>
        <position position="411"/>
    </location>
    <ligand>
        <name>Ca(2+)</name>
        <dbReference type="ChEBI" id="CHEBI:29108"/>
        <label>1</label>
    </ligand>
</feature>
<dbReference type="InterPro" id="IPR000884">
    <property type="entry name" value="TSP1_rpt"/>
</dbReference>
<keyword evidence="9" id="KW-0482">Metalloprotease</keyword>
<evidence type="ECO:0000256" key="9">
    <source>
        <dbReference type="ARBA" id="ARBA00023049"/>
    </source>
</evidence>
<feature type="binding site" evidence="13 15">
    <location>
        <position position="351"/>
    </location>
    <ligand>
        <name>Zn(2+)</name>
        <dbReference type="ChEBI" id="CHEBI:29105"/>
        <note>catalytic</note>
    </ligand>
</feature>
<feature type="binding site" evidence="13 15">
    <location>
        <position position="355"/>
    </location>
    <ligand>
        <name>Zn(2+)</name>
        <dbReference type="ChEBI" id="CHEBI:29105"/>
        <note>catalytic</note>
    </ligand>
</feature>
<dbReference type="InterPro" id="IPR045371">
    <property type="entry name" value="ADAMTS_CR_3"/>
</dbReference>
<sequence length="1091" mass="122350">MTISMIFVILVILKSVTSSTLNLNVAQMNKIFHGRYTRDVNNPELIVPRHVHHDGKFKSFALPNYYSRDEINAKRKRSSPFSSLDTEEDKLHLILPFNGKDHHIELSPYHDFISPEMVIETRGVGVGTNITEGLRFKRATDEQCHYRGFIRGHPNSRAALSLCDGVAGYVTINDGRYFIEPLDSSLPGSHGQHVHMIYKRDATHEENEMNKTCGTRDDLEKAWAEQLAKRERRLMENDNLSTLKRETEGNVSTTTHSIHRYIEFALVADQKFLQFWIGTDYELYLLTLMNMVADLYHDASIGNQIDVVLLCGQGILCGVAGLADIAVACDPARSVAVVEDLGLNTGVIITHEVGHLLGCFHDQIDINGCPSKDLDGTVFIMAPTSKTYTVRWSPCSRLLITKFLNSPLGDCLINDPTNRPTNYQYPNMLPGAMYDSDFQCYMLTPTSVTCDSSGKLWCRVGMRQCFSDDLPPADGTRCGPNQWCIKKRCVQMGSRPSAINGGWGNWRPSGICSRSCGGGIHINERECDNPRPSNGGRYCLGERRRIDICNVQPCDPNRKSFRATQCSERDSMDILEDGRRHTWYPMVKEGYYPCLLYCINERNHFHQMGIAQDGTPCESGTHDICFSGKCQKVGCDWVLGSSAIEDRCHICQGDGTQCTVIEGDYNETKGYGYAKVVTIPKSAKGIKVLFVRGKNPGIHYEYILSKPTFRSYKPKFLWDFTQWSDCDVNCGGGTMISTPNCLEESNGIVSESYCKDLSRPPPKVRICNHHPCSSKWRVSEWSKCSACKGHQGEQTRKVQCVKSASRSNDDDIEVNSKYCKGSPPKQIKQCKGTKPCRRTCHQKPKPSINRTDHSSPVKKSISKNSGKMNKINKKDLMRYLDEADDDDGDSGINEDNKDELKKILHEWLLEHKNKRMCGVNKYVIEVETNEIKITPEASTARGESELTSSEAQMKSTTIKVGLESETTDAELTVTSIKESQQGENVVTEEGSTEMNSLSTLKPGTLIKDEYPANETVLIEAPIKDDYSSANLSDIAFQENGDSPRVQIDTNHEKIYRGPEARKRINEMAYGNITDITDLEDSEATAEDSVEE</sequence>
<dbReference type="SMART" id="SM00209">
    <property type="entry name" value="TSP1"/>
    <property type="match status" value="3"/>
</dbReference>
<feature type="disulfide bond" evidence="14">
    <location>
        <begin position="440"/>
        <end position="458"/>
    </location>
</feature>
<dbReference type="Pfam" id="PF01562">
    <property type="entry name" value="Pep_M12B_propep"/>
    <property type="match status" value="1"/>
</dbReference>
<dbReference type="Gene3D" id="2.60.120.830">
    <property type="match status" value="1"/>
</dbReference>
<dbReference type="Pfam" id="PF01421">
    <property type="entry name" value="Reprolysin"/>
    <property type="match status" value="1"/>
</dbReference>
<feature type="region of interest" description="Disordered" evidence="16">
    <location>
        <begin position="841"/>
        <end position="868"/>
    </location>
</feature>
<evidence type="ECO:0000256" key="7">
    <source>
        <dbReference type="ARBA" id="ARBA00022801"/>
    </source>
</evidence>
<evidence type="ECO:0000256" key="17">
    <source>
        <dbReference type="SAM" id="SignalP"/>
    </source>
</evidence>
<evidence type="ECO:0000313" key="20">
    <source>
        <dbReference type="Proteomes" id="UP001168990"/>
    </source>
</evidence>
<dbReference type="InterPro" id="IPR001590">
    <property type="entry name" value="Peptidase_M12B"/>
</dbReference>
<keyword evidence="4 13" id="KW-0479">Metal-binding</keyword>
<evidence type="ECO:0000256" key="6">
    <source>
        <dbReference type="ARBA" id="ARBA00022737"/>
    </source>
</evidence>
<dbReference type="PANTHER" id="PTHR13723:SF200">
    <property type="entry name" value="ADAM METALLOPEPTIDASE WITH THROMBOSPONDIN TYPE 1 MOTIF B, ISOFORM B"/>
    <property type="match status" value="1"/>
</dbReference>
<feature type="disulfide bond" evidence="14">
    <location>
        <begin position="512"/>
        <end position="549"/>
    </location>
</feature>
<feature type="disulfide bond" evidence="14">
    <location>
        <begin position="450"/>
        <end position="465"/>
    </location>
</feature>
<keyword evidence="20" id="KW-1185">Reference proteome</keyword>
<dbReference type="AlphaFoldDB" id="A0AA39FZB0"/>
<dbReference type="SUPFAM" id="SSF55486">
    <property type="entry name" value="Metalloproteases ('zincins'), catalytic domain"/>
    <property type="match status" value="1"/>
</dbReference>
<dbReference type="InterPro" id="IPR002870">
    <property type="entry name" value="Peptidase_M12B_N"/>
</dbReference>
<dbReference type="Pfam" id="PF19236">
    <property type="entry name" value="ADAMTS_CR_3"/>
    <property type="match status" value="1"/>
</dbReference>
<keyword evidence="8 13" id="KW-0862">Zinc</keyword>
<dbReference type="Gene3D" id="3.40.1620.60">
    <property type="match status" value="1"/>
</dbReference>
<dbReference type="PANTHER" id="PTHR13723">
    <property type="entry name" value="ADAMTS A DISINTEGRIN AND METALLOPROTEASE WITH THROMBOSPONDIN MOTIFS PROTEASE"/>
    <property type="match status" value="1"/>
</dbReference>
<feature type="binding site" evidence="13">
    <location>
        <position position="263"/>
    </location>
    <ligand>
        <name>Ca(2+)</name>
        <dbReference type="ChEBI" id="CHEBI:29108"/>
        <label>1</label>
    </ligand>
</feature>
<feature type="binding site" evidence="13 15">
    <location>
        <position position="361"/>
    </location>
    <ligand>
        <name>Zn(2+)</name>
        <dbReference type="ChEBI" id="CHEBI:29105"/>
        <note>catalytic</note>
    </ligand>
</feature>
<dbReference type="Pfam" id="PF00090">
    <property type="entry name" value="TSP_1"/>
    <property type="match status" value="1"/>
</dbReference>
<dbReference type="Pfam" id="PF17771">
    <property type="entry name" value="ADAMTS_CR_2"/>
    <property type="match status" value="1"/>
</dbReference>
<dbReference type="Gene3D" id="3.40.390.10">
    <property type="entry name" value="Collagenase (Catalytic Domain)"/>
    <property type="match status" value="2"/>
</dbReference>
<evidence type="ECO:0000256" key="16">
    <source>
        <dbReference type="SAM" id="MobiDB-lite"/>
    </source>
</evidence>
<comment type="cofactor">
    <cofactor evidence="13">
        <name>Zn(2+)</name>
        <dbReference type="ChEBI" id="CHEBI:29105"/>
    </cofactor>
    <text evidence="13">Binds 1 zinc ion per subunit.</text>
</comment>
<keyword evidence="2" id="KW-0964">Secreted</keyword>
<feature type="active site" evidence="12 15">
    <location>
        <position position="352"/>
    </location>
</feature>
<feature type="binding site" description="in inhibited form" evidence="13">
    <location>
        <position position="213"/>
    </location>
    <ligand>
        <name>Zn(2+)</name>
        <dbReference type="ChEBI" id="CHEBI:29105"/>
        <note>catalytic</note>
    </ligand>
</feature>
<dbReference type="PROSITE" id="PS50092">
    <property type="entry name" value="TSP1"/>
    <property type="match status" value="3"/>
</dbReference>
<evidence type="ECO:0000256" key="12">
    <source>
        <dbReference type="PIRSR" id="PIRSR613273-1"/>
    </source>
</evidence>
<evidence type="ECO:0000256" key="13">
    <source>
        <dbReference type="PIRSR" id="PIRSR613273-2"/>
    </source>
</evidence>
<name>A0AA39FZB0_9HYME</name>
<keyword evidence="3" id="KW-0645">Protease</keyword>
<proteinExistence type="predicted"/>
<evidence type="ECO:0000256" key="5">
    <source>
        <dbReference type="ARBA" id="ARBA00022729"/>
    </source>
</evidence>
<feature type="disulfide bond" evidence="14">
    <location>
        <begin position="369"/>
        <end position="395"/>
    </location>
</feature>
<feature type="domain" description="Peptidase M12B" evidence="18">
    <location>
        <begin position="309"/>
        <end position="416"/>
    </location>
</feature>
<organism evidence="19 20">
    <name type="scientific">Microctonus aethiopoides</name>
    <dbReference type="NCBI Taxonomy" id="144406"/>
    <lineage>
        <taxon>Eukaryota</taxon>
        <taxon>Metazoa</taxon>
        <taxon>Ecdysozoa</taxon>
        <taxon>Arthropoda</taxon>
        <taxon>Hexapoda</taxon>
        <taxon>Insecta</taxon>
        <taxon>Pterygota</taxon>
        <taxon>Neoptera</taxon>
        <taxon>Endopterygota</taxon>
        <taxon>Hymenoptera</taxon>
        <taxon>Apocrita</taxon>
        <taxon>Ichneumonoidea</taxon>
        <taxon>Braconidae</taxon>
        <taxon>Euphorinae</taxon>
        <taxon>Microctonus</taxon>
    </lineage>
</organism>
<keyword evidence="5 17" id="KW-0732">Signal</keyword>
<dbReference type="InterPro" id="IPR013273">
    <property type="entry name" value="ADAMTS/ADAMTS-like"/>
</dbReference>
<keyword evidence="7" id="KW-0378">Hydrolase</keyword>
<evidence type="ECO:0000256" key="1">
    <source>
        <dbReference type="ARBA" id="ARBA00004613"/>
    </source>
</evidence>
<evidence type="ECO:0000256" key="10">
    <source>
        <dbReference type="ARBA" id="ARBA00023157"/>
    </source>
</evidence>
<dbReference type="InterPro" id="IPR036383">
    <property type="entry name" value="TSP1_rpt_sf"/>
</dbReference>
<evidence type="ECO:0000256" key="2">
    <source>
        <dbReference type="ARBA" id="ARBA00022525"/>
    </source>
</evidence>
<dbReference type="GO" id="GO:0004222">
    <property type="term" value="F:metalloendopeptidase activity"/>
    <property type="evidence" value="ECO:0007669"/>
    <property type="project" value="InterPro"/>
</dbReference>
<dbReference type="GO" id="GO:0005576">
    <property type="term" value="C:extracellular region"/>
    <property type="evidence" value="ECO:0007669"/>
    <property type="project" value="UniProtKB-SubCell"/>
</dbReference>
<feature type="disulfide bond" evidence="14">
    <location>
        <begin position="516"/>
        <end position="554"/>
    </location>
</feature>
<keyword evidence="13" id="KW-0106">Calcium</keyword>
<dbReference type="GO" id="GO:0030198">
    <property type="term" value="P:extracellular matrix organization"/>
    <property type="evidence" value="ECO:0007669"/>
    <property type="project" value="InterPro"/>
</dbReference>
<keyword evidence="6" id="KW-0677">Repeat</keyword>
<accession>A0AA39FZB0</accession>
<comment type="caution">
    <text evidence="19">The sequence shown here is derived from an EMBL/GenBank/DDBJ whole genome shotgun (WGS) entry which is preliminary data.</text>
</comment>
<evidence type="ECO:0000313" key="19">
    <source>
        <dbReference type="EMBL" id="KAK0178220.1"/>
    </source>
</evidence>
<dbReference type="GO" id="GO:0006508">
    <property type="term" value="P:proteolysis"/>
    <property type="evidence" value="ECO:0007669"/>
    <property type="project" value="UniProtKB-KW"/>
</dbReference>
<reference evidence="19" key="1">
    <citation type="journal article" date="2023" name="bioRxiv">
        <title>Scaffold-level genome assemblies of two parasitoid biocontrol wasps reveal the parthenogenesis mechanism and an associated novel virus.</title>
        <authorList>
            <person name="Inwood S."/>
            <person name="Skelly J."/>
            <person name="Guhlin J."/>
            <person name="Harrop T."/>
            <person name="Goldson S."/>
            <person name="Dearden P."/>
        </authorList>
    </citation>
    <scope>NUCLEOTIDE SEQUENCE</scope>
    <source>
        <strain evidence="19">Irish</strain>
        <tissue evidence="19">Whole body</tissue>
    </source>
</reference>
<comment type="subcellular location">
    <subcellularLocation>
        <location evidence="1">Secreted</location>
    </subcellularLocation>
</comment>
<feature type="chain" id="PRO_5041271838" description="Peptidase M12B domain-containing protein" evidence="17">
    <location>
        <begin position="19"/>
        <end position="1091"/>
    </location>
</feature>
<dbReference type="InterPro" id="IPR024079">
    <property type="entry name" value="MetalloPept_cat_dom_sf"/>
</dbReference>
<keyword evidence="11" id="KW-0325">Glycoprotein</keyword>
<keyword evidence="10 14" id="KW-1015">Disulfide bond</keyword>
<evidence type="ECO:0000256" key="14">
    <source>
        <dbReference type="PIRSR" id="PIRSR613273-3"/>
    </source>
</evidence>
<dbReference type="Gene3D" id="2.20.100.10">
    <property type="entry name" value="Thrombospondin type-1 (TSP1) repeat"/>
    <property type="match status" value="2"/>
</dbReference>
<feature type="disulfide bond" evidence="14">
    <location>
        <begin position="478"/>
        <end position="489"/>
    </location>
</feature>
<dbReference type="GO" id="GO:0046872">
    <property type="term" value="F:metal ion binding"/>
    <property type="evidence" value="ECO:0007669"/>
    <property type="project" value="UniProtKB-KW"/>
</dbReference>
<dbReference type="GO" id="GO:0031012">
    <property type="term" value="C:extracellular matrix"/>
    <property type="evidence" value="ECO:0007669"/>
    <property type="project" value="TreeGrafter"/>
</dbReference>
<evidence type="ECO:0000256" key="15">
    <source>
        <dbReference type="PROSITE-ProRule" id="PRU00276"/>
    </source>
</evidence>
<dbReference type="PROSITE" id="PS50215">
    <property type="entry name" value="ADAM_MEPRO"/>
    <property type="match status" value="1"/>
</dbReference>
<evidence type="ECO:0000256" key="3">
    <source>
        <dbReference type="ARBA" id="ARBA00022670"/>
    </source>
</evidence>
<feature type="disulfide bond" evidence="14">
    <location>
        <begin position="329"/>
        <end position="411"/>
    </location>
</feature>
<dbReference type="FunFam" id="2.20.100.10:FF:000001">
    <property type="entry name" value="semaphorin-5A isoform X1"/>
    <property type="match status" value="1"/>
</dbReference>
<feature type="disulfide bond" evidence="14">
    <location>
        <begin position="527"/>
        <end position="539"/>
    </location>
</feature>
<feature type="binding site" evidence="13">
    <location>
        <position position="263"/>
    </location>
    <ligand>
        <name>Ca(2+)</name>
        <dbReference type="ChEBI" id="CHEBI:29108"/>
        <label>2</label>
    </ligand>
</feature>
<reference evidence="19" key="2">
    <citation type="submission" date="2023-03" db="EMBL/GenBank/DDBJ databases">
        <authorList>
            <person name="Inwood S.N."/>
            <person name="Skelly J.G."/>
            <person name="Guhlin J."/>
            <person name="Harrop T.W.R."/>
            <person name="Goldson S.G."/>
            <person name="Dearden P.K."/>
        </authorList>
    </citation>
    <scope>NUCLEOTIDE SEQUENCE</scope>
    <source>
        <strain evidence="19">Irish</strain>
        <tissue evidence="19">Whole body</tissue>
    </source>
</reference>
<dbReference type="InterPro" id="IPR041645">
    <property type="entry name" value="ADAMTS_CR_2"/>
</dbReference>
<dbReference type="Proteomes" id="UP001168990">
    <property type="component" value="Unassembled WGS sequence"/>
</dbReference>
<dbReference type="Pfam" id="PF19030">
    <property type="entry name" value="TSP1_ADAMTS"/>
    <property type="match status" value="1"/>
</dbReference>
<evidence type="ECO:0000256" key="4">
    <source>
        <dbReference type="ARBA" id="ARBA00022723"/>
    </source>
</evidence>
<gene>
    <name evidence="19" type="ORF">PV328_002192</name>
</gene>
<dbReference type="EMBL" id="JAQQBS010000001">
    <property type="protein sequence ID" value="KAK0178220.1"/>
    <property type="molecule type" value="Genomic_DNA"/>
</dbReference>
<feature type="signal peptide" evidence="17">
    <location>
        <begin position="1"/>
        <end position="18"/>
    </location>
</feature>
<dbReference type="PRINTS" id="PR01857">
    <property type="entry name" value="ADAMTSFAMILY"/>
</dbReference>
<evidence type="ECO:0000256" key="11">
    <source>
        <dbReference type="ARBA" id="ARBA00023180"/>
    </source>
</evidence>
<protein>
    <recommendedName>
        <fullName evidence="18">Peptidase M12B domain-containing protein</fullName>
    </recommendedName>
</protein>
<comment type="caution">
    <text evidence="15">Lacks conserved residue(s) required for the propagation of feature annotation.</text>
</comment>
<dbReference type="InterPro" id="IPR050439">
    <property type="entry name" value="ADAMTS_ADAMTS-like"/>
</dbReference>
<dbReference type="SUPFAM" id="SSF82895">
    <property type="entry name" value="TSP-1 type 1 repeat"/>
    <property type="match status" value="3"/>
</dbReference>